<gene>
    <name evidence="3" type="ORF">OVN521_LOCUS12220</name>
</gene>
<keyword evidence="4" id="KW-1185">Reference proteome</keyword>
<name>A0A819KJU1_9BILA</name>
<feature type="compositionally biased region" description="Low complexity" evidence="1">
    <location>
        <begin position="72"/>
        <end position="84"/>
    </location>
</feature>
<reference evidence="3" key="1">
    <citation type="submission" date="2021-02" db="EMBL/GenBank/DDBJ databases">
        <authorList>
            <person name="Nowell W R."/>
        </authorList>
    </citation>
    <scope>NUCLEOTIDE SEQUENCE</scope>
</reference>
<evidence type="ECO:0000313" key="4">
    <source>
        <dbReference type="Proteomes" id="UP000663866"/>
    </source>
</evidence>
<dbReference type="PROSITE" id="PS00028">
    <property type="entry name" value="ZINC_FINGER_C2H2_1"/>
    <property type="match status" value="1"/>
</dbReference>
<dbReference type="PANTHER" id="PTHR46954">
    <property type="entry name" value="C2H2-TYPE DOMAIN-CONTAINING PROTEIN"/>
    <property type="match status" value="1"/>
</dbReference>
<evidence type="ECO:0000259" key="2">
    <source>
        <dbReference type="PROSITE" id="PS00028"/>
    </source>
</evidence>
<evidence type="ECO:0000256" key="1">
    <source>
        <dbReference type="SAM" id="MobiDB-lite"/>
    </source>
</evidence>
<organism evidence="3 4">
    <name type="scientific">Rotaria magnacalcarata</name>
    <dbReference type="NCBI Taxonomy" id="392030"/>
    <lineage>
        <taxon>Eukaryota</taxon>
        <taxon>Metazoa</taxon>
        <taxon>Spiralia</taxon>
        <taxon>Gnathifera</taxon>
        <taxon>Rotifera</taxon>
        <taxon>Eurotatoria</taxon>
        <taxon>Bdelloidea</taxon>
        <taxon>Philodinida</taxon>
        <taxon>Philodinidae</taxon>
        <taxon>Rotaria</taxon>
    </lineage>
</organism>
<dbReference type="InterPro" id="IPR013087">
    <property type="entry name" value="Znf_C2H2_type"/>
</dbReference>
<feature type="region of interest" description="Disordered" evidence="1">
    <location>
        <begin position="62"/>
        <end position="113"/>
    </location>
</feature>
<feature type="domain" description="C2H2-type" evidence="2">
    <location>
        <begin position="528"/>
        <end position="548"/>
    </location>
</feature>
<sequence length="719" mass="81980">MAVKSPRYFLYREFVDAFMKGHPEMARCTSHHSAQSEWNKIKKDENFVKQKITEYLDIWNKTGQSEHESSPKKSPNKSNTTTPKRSSRKRNFSSDDDEQNRDPNYDPNIVEAVTPTFSRRKASIETDEIVEKEKSWILLSAEKAAKKKARATAQTEADKIKAPVQETVLKDLQQISERIENLIQVKSMGLLTAENQKTLKKLVEQKKRRTTDLKRLQSKQRASIRYRERKKRRVEQLCASNPEVAAELSKVIRPTTRLQIETDCPDLVQIIDALVLVAQAPGQAIFNVVERRLSPMSQDLAGLILPHDHFGTHLNDAGLTQHAELEKENLKLTGNVLAEVWSMNVLDECSVVSEYINPSPMIDEQLKMIDSSLALNSIIDQVSPGEDEEVPFHQRFIQTHLNPTTQIKTECDIDEYWCAAHVLQTQYTIQIIRCNNSSCCTPWRSNYIQVFPHRFLPPPVPFHRSSRGVKMADIEASSATFQPISPFYGNLFQRIQFHGIVINRTQNDLLPFDACCPSLQSKLSSRLCSLCKQYIPTAIRLRNHYKMHEQCTVNYSDYSCNKEENTIDDDDLYDPYDMQLISINSIKSDVCLFTDMVEWLRSDFEDDPVVDTKLKSIAATASAMIRKDKQMAVAAMTTSERNESMAIISDGKQSKPNESIREEEITTIEEINLNNNQTDNGSVIDGMEKLRMLDDGAGSIGNASSQQSWDDLEDLINNM</sequence>
<comment type="caution">
    <text evidence="3">The sequence shown here is derived from an EMBL/GenBank/DDBJ whole genome shotgun (WGS) entry which is preliminary data.</text>
</comment>
<dbReference type="PANTHER" id="PTHR46954:SF1">
    <property type="entry name" value="C2H2-TYPE DOMAIN-CONTAINING PROTEIN"/>
    <property type="match status" value="1"/>
</dbReference>
<proteinExistence type="predicted"/>
<dbReference type="EMBL" id="CAJOBG010001690">
    <property type="protein sequence ID" value="CAF3950626.1"/>
    <property type="molecule type" value="Genomic_DNA"/>
</dbReference>
<accession>A0A819KJU1</accession>
<evidence type="ECO:0000313" key="3">
    <source>
        <dbReference type="EMBL" id="CAF3950626.1"/>
    </source>
</evidence>
<dbReference type="AlphaFoldDB" id="A0A819KJU1"/>
<protein>
    <recommendedName>
        <fullName evidence="2">C2H2-type domain-containing protein</fullName>
    </recommendedName>
</protein>
<dbReference type="Proteomes" id="UP000663866">
    <property type="component" value="Unassembled WGS sequence"/>
</dbReference>